<evidence type="ECO:0000313" key="4">
    <source>
        <dbReference type="Proteomes" id="UP001560685"/>
    </source>
</evidence>
<dbReference type="SMART" id="SM01118">
    <property type="entry name" value="CYTH"/>
    <property type="match status" value="1"/>
</dbReference>
<dbReference type="Gene3D" id="1.40.20.10">
    <property type="entry name" value="CHAD domain"/>
    <property type="match status" value="1"/>
</dbReference>
<evidence type="ECO:0000259" key="1">
    <source>
        <dbReference type="PROSITE" id="PS51707"/>
    </source>
</evidence>
<dbReference type="InterPro" id="IPR007899">
    <property type="entry name" value="CHAD_dom"/>
</dbReference>
<feature type="domain" description="CYTH" evidence="1">
    <location>
        <begin position="5"/>
        <end position="212"/>
    </location>
</feature>
<dbReference type="SMART" id="SM00880">
    <property type="entry name" value="CHAD"/>
    <property type="match status" value="1"/>
</dbReference>
<dbReference type="RefSeq" id="WP_369312713.1">
    <property type="nucleotide sequence ID" value="NZ_JBEHZE010000001.1"/>
</dbReference>
<protein>
    <submittedName>
        <fullName evidence="3">CHAD domain-containing protein</fullName>
    </submittedName>
</protein>
<gene>
    <name evidence="3" type="ORF">ABFZ84_04390</name>
</gene>
<dbReference type="EMBL" id="JBEHZE010000001">
    <property type="protein sequence ID" value="MEX6632780.1"/>
    <property type="molecule type" value="Genomic_DNA"/>
</dbReference>
<dbReference type="Proteomes" id="UP001560685">
    <property type="component" value="Unassembled WGS sequence"/>
</dbReference>
<feature type="domain" description="CHAD" evidence="2">
    <location>
        <begin position="219"/>
        <end position="502"/>
    </location>
</feature>
<comment type="caution">
    <text evidence="3">The sequence shown here is derived from an EMBL/GenBank/DDBJ whole genome shotgun (WGS) entry which is preliminary data.</text>
</comment>
<dbReference type="PROSITE" id="PS51707">
    <property type="entry name" value="CYTH"/>
    <property type="match status" value="1"/>
</dbReference>
<dbReference type="Pfam" id="PF01928">
    <property type="entry name" value="CYTH"/>
    <property type="match status" value="1"/>
</dbReference>
<evidence type="ECO:0000313" key="3">
    <source>
        <dbReference type="EMBL" id="MEX6632780.1"/>
    </source>
</evidence>
<dbReference type="InterPro" id="IPR033469">
    <property type="entry name" value="CYTH-like_dom_sf"/>
</dbReference>
<proteinExistence type="predicted"/>
<organism evidence="3 4">
    <name type="scientific">Hyphococcus lacteus</name>
    <dbReference type="NCBI Taxonomy" id="3143536"/>
    <lineage>
        <taxon>Bacteria</taxon>
        <taxon>Pseudomonadati</taxon>
        <taxon>Pseudomonadota</taxon>
        <taxon>Alphaproteobacteria</taxon>
        <taxon>Parvularculales</taxon>
        <taxon>Parvularculaceae</taxon>
        <taxon>Hyphococcus</taxon>
    </lineage>
</organism>
<name>A0ABV3Z1V9_9PROT</name>
<accession>A0ABV3Z1V9</accession>
<dbReference type="PANTHER" id="PTHR39339:SF1">
    <property type="entry name" value="CHAD DOMAIN-CONTAINING PROTEIN"/>
    <property type="match status" value="1"/>
</dbReference>
<dbReference type="Gene3D" id="2.40.320.10">
    <property type="entry name" value="Hypothetical Protein Pfu-838710-001"/>
    <property type="match status" value="1"/>
</dbReference>
<dbReference type="SUPFAM" id="SSF55154">
    <property type="entry name" value="CYTH-like phosphatases"/>
    <property type="match status" value="1"/>
</dbReference>
<dbReference type="PROSITE" id="PS51708">
    <property type="entry name" value="CHAD"/>
    <property type="match status" value="1"/>
</dbReference>
<dbReference type="InterPro" id="IPR023577">
    <property type="entry name" value="CYTH_domain"/>
</dbReference>
<dbReference type="InterPro" id="IPR038186">
    <property type="entry name" value="CHAD_dom_sf"/>
</dbReference>
<keyword evidence="4" id="KW-1185">Reference proteome</keyword>
<evidence type="ECO:0000259" key="2">
    <source>
        <dbReference type="PROSITE" id="PS51708"/>
    </source>
</evidence>
<sequence length="509" mass="55907">MGTGRTEFELKFVGAPGDIAKLPNSDFFRAVAPKGSWEKLSSTYYDTSDGSLADAGLSLRLREEGAKLVQAVKARGDNAVTRAEYERELESDRDFPKKTGDAKIDEFIKTHRSAIEPIARIAVDRWSANITFKGTEIELAVDVGRAESWGEAGKRLTCPIAEVELELLDGSPADVFGFARLLIANAKLRMGAGTKLDTAMALRRPAAELLPPQKISVTPDTIAVDALTMLLDTTGTRLASLQRNVVEYRLPEGIHQMRVALRRLRAVERVYRPYLKSKKIKKLAQRAKFYAGILGSARDWDVLLGETIPSTQSSDYAPSGIRALKANAEAERAIAWGVVIEAIDHPDFTEFLLGVTEACVVTSWSNASRKPMRQPIKTFAPEILDHALGRVLGLSQTLDGSEALSARHPMRIALKKLRYPVQLFRSAYPKSERKDYMRGLSMLQDAFGTINDAVVAQSLVDIAAANAGDDAIRAAGFIAGYKAAEAKIAAQQIDKAWAAFSEQRPFWRE</sequence>
<dbReference type="Pfam" id="PF05235">
    <property type="entry name" value="CHAD"/>
    <property type="match status" value="1"/>
</dbReference>
<reference evidence="3 4" key="1">
    <citation type="submission" date="2024-05" db="EMBL/GenBank/DDBJ databases">
        <title>Three bacterial strains, DH-69, EH-24, and ECK-19 isolated from coastal sediments.</title>
        <authorList>
            <person name="Ye Y.-Q."/>
            <person name="Du Z.-J."/>
        </authorList>
    </citation>
    <scope>NUCLEOTIDE SEQUENCE [LARGE SCALE GENOMIC DNA]</scope>
    <source>
        <strain evidence="3 4">ECK-19</strain>
    </source>
</reference>
<dbReference type="PANTHER" id="PTHR39339">
    <property type="entry name" value="SLR1444 PROTEIN"/>
    <property type="match status" value="1"/>
</dbReference>